<evidence type="ECO:0000259" key="7">
    <source>
        <dbReference type="PROSITE" id="PS50850"/>
    </source>
</evidence>
<comment type="subcellular location">
    <subcellularLocation>
        <location evidence="1">Membrane</location>
        <topology evidence="1">Multi-pass membrane protein</topology>
    </subcellularLocation>
</comment>
<dbReference type="InterPro" id="IPR020846">
    <property type="entry name" value="MFS_dom"/>
</dbReference>
<dbReference type="Pfam" id="PF07690">
    <property type="entry name" value="MFS_1"/>
    <property type="match status" value="1"/>
</dbReference>
<keyword evidence="9" id="KW-1185">Reference proteome</keyword>
<keyword evidence="4 6" id="KW-0472">Membrane</keyword>
<feature type="transmembrane region" description="Helical" evidence="6">
    <location>
        <begin position="185"/>
        <end position="207"/>
    </location>
</feature>
<evidence type="ECO:0000256" key="6">
    <source>
        <dbReference type="SAM" id="Phobius"/>
    </source>
</evidence>
<feature type="transmembrane region" description="Helical" evidence="6">
    <location>
        <begin position="151"/>
        <end position="173"/>
    </location>
</feature>
<feature type="transmembrane region" description="Helical" evidence="6">
    <location>
        <begin position="58"/>
        <end position="79"/>
    </location>
</feature>
<dbReference type="OrthoDB" id="3936150at2759"/>
<feature type="transmembrane region" description="Helical" evidence="6">
    <location>
        <begin position="214"/>
        <end position="233"/>
    </location>
</feature>
<evidence type="ECO:0000313" key="8">
    <source>
        <dbReference type="EMBL" id="RPB13773.1"/>
    </source>
</evidence>
<dbReference type="PROSITE" id="PS50850">
    <property type="entry name" value="MFS"/>
    <property type="match status" value="1"/>
</dbReference>
<dbReference type="FunFam" id="1.20.1250.20:FF:000011">
    <property type="entry name" value="MFS multidrug transporter, putative"/>
    <property type="match status" value="1"/>
</dbReference>
<feature type="transmembrane region" description="Helical" evidence="6">
    <location>
        <begin position="125"/>
        <end position="144"/>
    </location>
</feature>
<dbReference type="EMBL" id="ML119121">
    <property type="protein sequence ID" value="RPB13773.1"/>
    <property type="molecule type" value="Genomic_DNA"/>
</dbReference>
<feature type="transmembrane region" description="Helical" evidence="6">
    <location>
        <begin position="91"/>
        <end position="113"/>
    </location>
</feature>
<keyword evidence="2 6" id="KW-0812">Transmembrane</keyword>
<evidence type="ECO:0000313" key="9">
    <source>
        <dbReference type="Proteomes" id="UP000277580"/>
    </source>
</evidence>
<reference evidence="8 9" key="1">
    <citation type="journal article" date="2018" name="Nat. Ecol. Evol.">
        <title>Pezizomycetes genomes reveal the molecular basis of ectomycorrhizal truffle lifestyle.</title>
        <authorList>
            <person name="Murat C."/>
            <person name="Payen T."/>
            <person name="Noel B."/>
            <person name="Kuo A."/>
            <person name="Morin E."/>
            <person name="Chen J."/>
            <person name="Kohler A."/>
            <person name="Krizsan K."/>
            <person name="Balestrini R."/>
            <person name="Da Silva C."/>
            <person name="Montanini B."/>
            <person name="Hainaut M."/>
            <person name="Levati E."/>
            <person name="Barry K.W."/>
            <person name="Belfiori B."/>
            <person name="Cichocki N."/>
            <person name="Clum A."/>
            <person name="Dockter R.B."/>
            <person name="Fauchery L."/>
            <person name="Guy J."/>
            <person name="Iotti M."/>
            <person name="Le Tacon F."/>
            <person name="Lindquist E.A."/>
            <person name="Lipzen A."/>
            <person name="Malagnac F."/>
            <person name="Mello A."/>
            <person name="Molinier V."/>
            <person name="Miyauchi S."/>
            <person name="Poulain J."/>
            <person name="Riccioni C."/>
            <person name="Rubini A."/>
            <person name="Sitrit Y."/>
            <person name="Splivallo R."/>
            <person name="Traeger S."/>
            <person name="Wang M."/>
            <person name="Zifcakova L."/>
            <person name="Wipf D."/>
            <person name="Zambonelli A."/>
            <person name="Paolocci F."/>
            <person name="Nowrousian M."/>
            <person name="Ottonello S."/>
            <person name="Baldrian P."/>
            <person name="Spatafora J.W."/>
            <person name="Henrissat B."/>
            <person name="Nagy L.G."/>
            <person name="Aury J.M."/>
            <person name="Wincker P."/>
            <person name="Grigoriev I.V."/>
            <person name="Bonfante P."/>
            <person name="Martin F.M."/>
        </authorList>
    </citation>
    <scope>NUCLEOTIDE SEQUENCE [LARGE SCALE GENOMIC DNA]</scope>
    <source>
        <strain evidence="8 9">CCBAS932</strain>
    </source>
</reference>
<dbReference type="Proteomes" id="UP000277580">
    <property type="component" value="Unassembled WGS sequence"/>
</dbReference>
<name>A0A3N4KT79_9PEZI</name>
<dbReference type="STRING" id="1392247.A0A3N4KT79"/>
<dbReference type="CDD" id="cd17323">
    <property type="entry name" value="MFS_Tpo1_MDR_like"/>
    <property type="match status" value="1"/>
</dbReference>
<dbReference type="GO" id="GO:0005886">
    <property type="term" value="C:plasma membrane"/>
    <property type="evidence" value="ECO:0007669"/>
    <property type="project" value="TreeGrafter"/>
</dbReference>
<dbReference type="Gene3D" id="1.20.1250.20">
    <property type="entry name" value="MFS general substrate transporter like domains"/>
    <property type="match status" value="1"/>
</dbReference>
<dbReference type="InParanoid" id="A0A3N4KT79"/>
<feature type="transmembrane region" description="Helical" evidence="6">
    <location>
        <begin position="283"/>
        <end position="302"/>
    </location>
</feature>
<dbReference type="InterPro" id="IPR011701">
    <property type="entry name" value="MFS"/>
</dbReference>
<feature type="transmembrane region" description="Helical" evidence="6">
    <location>
        <begin position="361"/>
        <end position="382"/>
    </location>
</feature>
<evidence type="ECO:0000256" key="3">
    <source>
        <dbReference type="ARBA" id="ARBA00022989"/>
    </source>
</evidence>
<feature type="domain" description="Major facilitator superfamily (MFS) profile" evidence="7">
    <location>
        <begin position="60"/>
        <end position="484"/>
    </location>
</feature>
<dbReference type="SUPFAM" id="SSF103473">
    <property type="entry name" value="MFS general substrate transporter"/>
    <property type="match status" value="1"/>
</dbReference>
<dbReference type="InterPro" id="IPR036259">
    <property type="entry name" value="MFS_trans_sf"/>
</dbReference>
<feature type="transmembrane region" description="Helical" evidence="6">
    <location>
        <begin position="322"/>
        <end position="341"/>
    </location>
</feature>
<evidence type="ECO:0000256" key="5">
    <source>
        <dbReference type="SAM" id="MobiDB-lite"/>
    </source>
</evidence>
<dbReference type="GO" id="GO:0000297">
    <property type="term" value="F:spermine transmembrane transporter activity"/>
    <property type="evidence" value="ECO:0007669"/>
    <property type="project" value="TreeGrafter"/>
</dbReference>
<gene>
    <name evidence="8" type="ORF">P167DRAFT_485642</name>
</gene>
<feature type="region of interest" description="Disordered" evidence="5">
    <location>
        <begin position="1"/>
        <end position="28"/>
    </location>
</feature>
<evidence type="ECO:0000256" key="4">
    <source>
        <dbReference type="ARBA" id="ARBA00023136"/>
    </source>
</evidence>
<keyword evidence="3 6" id="KW-1133">Transmembrane helix</keyword>
<feature type="transmembrane region" description="Helical" evidence="6">
    <location>
        <begin position="422"/>
        <end position="442"/>
    </location>
</feature>
<dbReference type="PANTHER" id="PTHR23502:SF38">
    <property type="entry name" value="POLYAMINE TRANSPORTER 4"/>
    <property type="match status" value="1"/>
</dbReference>
<dbReference type="AlphaFoldDB" id="A0A3N4KT79"/>
<accession>A0A3N4KT79</accession>
<sequence length="494" mass="53975">MDSENSSSSTKSPSEHSEPHSENIAAQKLEKTPAAGPLDWDGPNDPDNPWNWSSGKRWFGTIVPGCFCMLVTFASSVYVPGVYEVAAKFNVSITVALLGISMYVVGLGLGPMFSAPLSEVFGRKMVYFVNLPFFLLFTMGAGLAQNIETLVICRMFSGIFGGPALAVSAGSFVDVWELKSSGLAVSVQAIATFMGPALGPIVGGYLAQDQSWRWTMWIILILGGAMMVPLYFMEESYKTVILKRRAIARGQELPPKPDPKTALKMIFTITLARPSVMLFTEPIVQAVALYSSFAFAVLFGFFEAYPYAFQREYGFTLGQTGLCFLGIAAGLILGCGIYLLQDRLVYVPALKKHNGNPPPEIRLVPAMIGSCLMPIGLFWFAWTAKKDIHWISPVIAGAPFGAGLVLIFLTAVMYILEVYPPLVAASAIAALGLLRYILAMAFPLFTPRMYENLGIAWGTSIFGFISLAMMPIPWVFQRWGPSIRAMSKFEAVRD</sequence>
<evidence type="ECO:0000256" key="2">
    <source>
        <dbReference type="ARBA" id="ARBA00022692"/>
    </source>
</evidence>
<protein>
    <submittedName>
        <fullName evidence="8">MFS general substrate transporter</fullName>
    </submittedName>
</protein>
<dbReference type="FunCoup" id="A0A3N4KT79">
    <property type="interactions" value="35"/>
</dbReference>
<evidence type="ECO:0000256" key="1">
    <source>
        <dbReference type="ARBA" id="ARBA00004141"/>
    </source>
</evidence>
<feature type="compositionally biased region" description="Low complexity" evidence="5">
    <location>
        <begin position="1"/>
        <end position="12"/>
    </location>
</feature>
<proteinExistence type="predicted"/>
<feature type="transmembrane region" description="Helical" evidence="6">
    <location>
        <begin position="454"/>
        <end position="476"/>
    </location>
</feature>
<feature type="transmembrane region" description="Helical" evidence="6">
    <location>
        <begin position="394"/>
        <end position="416"/>
    </location>
</feature>
<dbReference type="GO" id="GO:0015606">
    <property type="term" value="F:spermidine transmembrane transporter activity"/>
    <property type="evidence" value="ECO:0007669"/>
    <property type="project" value="TreeGrafter"/>
</dbReference>
<organism evidence="8 9">
    <name type="scientific">Morchella conica CCBAS932</name>
    <dbReference type="NCBI Taxonomy" id="1392247"/>
    <lineage>
        <taxon>Eukaryota</taxon>
        <taxon>Fungi</taxon>
        <taxon>Dikarya</taxon>
        <taxon>Ascomycota</taxon>
        <taxon>Pezizomycotina</taxon>
        <taxon>Pezizomycetes</taxon>
        <taxon>Pezizales</taxon>
        <taxon>Morchellaceae</taxon>
        <taxon>Morchella</taxon>
    </lineage>
</organism>
<dbReference type="PANTHER" id="PTHR23502">
    <property type="entry name" value="MAJOR FACILITATOR SUPERFAMILY"/>
    <property type="match status" value="1"/>
</dbReference>